<name>A0A1Y2F4W4_PROLT</name>
<dbReference type="AlphaFoldDB" id="A0A1Y2F4W4"/>
<proteinExistence type="predicted"/>
<evidence type="ECO:0000313" key="3">
    <source>
        <dbReference type="Proteomes" id="UP000193685"/>
    </source>
</evidence>
<feature type="region of interest" description="Disordered" evidence="1">
    <location>
        <begin position="129"/>
        <end position="205"/>
    </location>
</feature>
<keyword evidence="3" id="KW-1185">Reference proteome</keyword>
<feature type="compositionally biased region" description="Polar residues" evidence="1">
    <location>
        <begin position="629"/>
        <end position="642"/>
    </location>
</feature>
<feature type="compositionally biased region" description="Polar residues" evidence="1">
    <location>
        <begin position="145"/>
        <end position="155"/>
    </location>
</feature>
<feature type="region of interest" description="Disordered" evidence="1">
    <location>
        <begin position="571"/>
        <end position="642"/>
    </location>
</feature>
<gene>
    <name evidence="2" type="ORF">BCR37DRAFT_105879</name>
</gene>
<protein>
    <submittedName>
        <fullName evidence="2">Uncharacterized protein</fullName>
    </submittedName>
</protein>
<sequence>MQLDSEDLPDDYFCHHCLPDLHKHLLDGSSNPSTATLPASLPDASTHRFGQPPSRPIVHHGEASIPHATLPSRTASQVKPPTLVKIKLSASHRPSHPRSQRLTKEQARLVQADDSELDGDLEAIYEGLSRHGIPNGRHVSPSPSPLQMQETQSTDSRTKRRRVSTAEEEAMQTHKSRTKKARVQDSTPPPEQQQQQRVQLSPATTRHRVYNVPAQVWAKQARNDDLKRSTELLNSNDIPPYIIDNRDLNQPTERALKRMTASEFRRALEIGDIAYRDMLEFAQDTLRLFSLLDSLPSGVSRGWSQLDEGVRETAIARIAEEFEPTFTGKRYRQPAMWLLFTAYKQHLMAQQRAAKQAAAAAAAATTAEDSTQQDTEMIDAVPVTRGRPKLAARETPSVSAHASPVRSSTREADMGAAGRRSGRVKKASARAVAAAAADFSGGSASPDADRTRSVSRVCSESAVDTPMDGESTGSANASAVHATAKPGRVNEHTWPSAGTVQQPPPPRVPVPIMALDVEGPAIRHPWHGVTAQTPLRQQASSKVLKTPVEPFTKLPPPNTVPIASPFSEASTAKPLVGSNTGQSPMQPRPPRQVPFKATKFSPGAGLSDGSHLGVQNESEKQHARGKQEVGTTSTHAFYGSSR</sequence>
<organism evidence="2 3">
    <name type="scientific">Protomyces lactucae-debilis</name>
    <dbReference type="NCBI Taxonomy" id="2754530"/>
    <lineage>
        <taxon>Eukaryota</taxon>
        <taxon>Fungi</taxon>
        <taxon>Dikarya</taxon>
        <taxon>Ascomycota</taxon>
        <taxon>Taphrinomycotina</taxon>
        <taxon>Taphrinomycetes</taxon>
        <taxon>Taphrinales</taxon>
        <taxon>Protomycetaceae</taxon>
        <taxon>Protomyces</taxon>
    </lineage>
</organism>
<evidence type="ECO:0000256" key="1">
    <source>
        <dbReference type="SAM" id="MobiDB-lite"/>
    </source>
</evidence>
<dbReference type="Proteomes" id="UP000193685">
    <property type="component" value="Unassembled WGS sequence"/>
</dbReference>
<evidence type="ECO:0000313" key="2">
    <source>
        <dbReference type="EMBL" id="ORY78524.1"/>
    </source>
</evidence>
<accession>A0A1Y2F4W4</accession>
<dbReference type="EMBL" id="MCFI01000017">
    <property type="protein sequence ID" value="ORY78524.1"/>
    <property type="molecule type" value="Genomic_DNA"/>
</dbReference>
<feature type="region of interest" description="Disordered" evidence="1">
    <location>
        <begin position="389"/>
        <end position="425"/>
    </location>
</feature>
<dbReference type="RefSeq" id="XP_040723405.1">
    <property type="nucleotide sequence ID" value="XM_040865889.1"/>
</dbReference>
<feature type="region of interest" description="Disordered" evidence="1">
    <location>
        <begin position="33"/>
        <end position="60"/>
    </location>
</feature>
<comment type="caution">
    <text evidence="2">The sequence shown here is derived from an EMBL/GenBank/DDBJ whole genome shotgun (WGS) entry which is preliminary data.</text>
</comment>
<dbReference type="GeneID" id="63782488"/>
<feature type="region of interest" description="Disordered" evidence="1">
    <location>
        <begin position="88"/>
        <end position="115"/>
    </location>
</feature>
<reference evidence="2 3" key="1">
    <citation type="submission" date="2016-07" db="EMBL/GenBank/DDBJ databases">
        <title>Pervasive Adenine N6-methylation of Active Genes in Fungi.</title>
        <authorList>
            <consortium name="DOE Joint Genome Institute"/>
            <person name="Mondo S.J."/>
            <person name="Dannebaum R.O."/>
            <person name="Kuo R.C."/>
            <person name="Labutti K."/>
            <person name="Haridas S."/>
            <person name="Kuo A."/>
            <person name="Salamov A."/>
            <person name="Ahrendt S.R."/>
            <person name="Lipzen A."/>
            <person name="Sullivan W."/>
            <person name="Andreopoulos W.B."/>
            <person name="Clum A."/>
            <person name="Lindquist E."/>
            <person name="Daum C."/>
            <person name="Ramamoorthy G.K."/>
            <person name="Gryganskyi A."/>
            <person name="Culley D."/>
            <person name="Magnuson J.K."/>
            <person name="James T.Y."/>
            <person name="O'Malley M.A."/>
            <person name="Stajich J.E."/>
            <person name="Spatafora J.W."/>
            <person name="Visel A."/>
            <person name="Grigoriev I.V."/>
        </authorList>
    </citation>
    <scope>NUCLEOTIDE SEQUENCE [LARGE SCALE GENOMIC DNA]</scope>
    <source>
        <strain evidence="2 3">12-1054</strain>
    </source>
</reference>
<feature type="compositionally biased region" description="Basic and acidic residues" evidence="1">
    <location>
        <begin position="617"/>
        <end position="627"/>
    </location>
</feature>